<dbReference type="PIRSF" id="PIRSF019239">
    <property type="entry name" value="MrpE"/>
    <property type="match status" value="1"/>
</dbReference>
<dbReference type="GO" id="GO:0005886">
    <property type="term" value="C:plasma membrane"/>
    <property type="evidence" value="ECO:0007669"/>
    <property type="project" value="UniProtKB-SubCell"/>
</dbReference>
<keyword evidence="5 7" id="KW-1133">Transmembrane helix</keyword>
<evidence type="ECO:0000313" key="9">
    <source>
        <dbReference type="Proteomes" id="UP000029629"/>
    </source>
</evidence>
<protein>
    <submittedName>
        <fullName evidence="8">Sodium:proton antiporter</fullName>
    </submittedName>
</protein>
<comment type="subcellular location">
    <subcellularLocation>
        <location evidence="1">Cell membrane</location>
        <topology evidence="1">Multi-pass membrane protein</topology>
    </subcellularLocation>
</comment>
<evidence type="ECO:0000256" key="1">
    <source>
        <dbReference type="ARBA" id="ARBA00004651"/>
    </source>
</evidence>
<evidence type="ECO:0000256" key="3">
    <source>
        <dbReference type="ARBA" id="ARBA00022475"/>
    </source>
</evidence>
<dbReference type="InterPro" id="IPR002758">
    <property type="entry name" value="Cation_antiport_E"/>
</dbReference>
<reference evidence="8 9" key="1">
    <citation type="submission" date="2014-07" db="EMBL/GenBank/DDBJ databases">
        <authorList>
            <person name="McCorrison J."/>
            <person name="Sanka R."/>
            <person name="Torralba M."/>
            <person name="Gillis M."/>
            <person name="Haft D.H."/>
            <person name="Methe B."/>
            <person name="Sutton G."/>
            <person name="Nelson K.E."/>
        </authorList>
    </citation>
    <scope>NUCLEOTIDE SEQUENCE [LARGE SCALE GENOMIC DNA]</scope>
    <source>
        <strain evidence="8 9">DNF00040</strain>
    </source>
</reference>
<evidence type="ECO:0000256" key="5">
    <source>
        <dbReference type="ARBA" id="ARBA00022989"/>
    </source>
</evidence>
<evidence type="ECO:0000256" key="7">
    <source>
        <dbReference type="SAM" id="Phobius"/>
    </source>
</evidence>
<comment type="similarity">
    <text evidence="2">Belongs to the CPA3 antiporters (TC 2.A.63) subunit E family.</text>
</comment>
<evidence type="ECO:0000256" key="4">
    <source>
        <dbReference type="ARBA" id="ARBA00022692"/>
    </source>
</evidence>
<keyword evidence="4 7" id="KW-0812">Transmembrane</keyword>
<accession>A0A095ZBU8</accession>
<name>A0A095ZBU8_9BURK</name>
<feature type="transmembrane region" description="Helical" evidence="7">
    <location>
        <begin position="107"/>
        <end position="126"/>
    </location>
</feature>
<dbReference type="GO" id="GO:0008324">
    <property type="term" value="F:monoatomic cation transmembrane transporter activity"/>
    <property type="evidence" value="ECO:0007669"/>
    <property type="project" value="InterPro"/>
</dbReference>
<dbReference type="eggNOG" id="COG1863">
    <property type="taxonomic scope" value="Bacteria"/>
</dbReference>
<comment type="caution">
    <text evidence="8">The sequence shown here is derived from an EMBL/GenBank/DDBJ whole genome shotgun (WGS) entry which is preliminary data.</text>
</comment>
<dbReference type="OrthoDB" id="9807187at2"/>
<organism evidence="8 9">
    <name type="scientific">Oligella urethralis DNF00040</name>
    <dbReference type="NCBI Taxonomy" id="1401065"/>
    <lineage>
        <taxon>Bacteria</taxon>
        <taxon>Pseudomonadati</taxon>
        <taxon>Pseudomonadota</taxon>
        <taxon>Betaproteobacteria</taxon>
        <taxon>Burkholderiales</taxon>
        <taxon>Alcaligenaceae</taxon>
        <taxon>Oligella</taxon>
    </lineage>
</organism>
<dbReference type="Pfam" id="PF01899">
    <property type="entry name" value="MNHE"/>
    <property type="match status" value="1"/>
</dbReference>
<dbReference type="PANTHER" id="PTHR34584">
    <property type="entry name" value="NA(+)/H(+) ANTIPORTER SUBUNIT E1"/>
    <property type="match status" value="1"/>
</dbReference>
<dbReference type="RefSeq" id="WP_036557560.1">
    <property type="nucleotide sequence ID" value="NZ_JRNI01000010.1"/>
</dbReference>
<evidence type="ECO:0000256" key="6">
    <source>
        <dbReference type="ARBA" id="ARBA00023136"/>
    </source>
</evidence>
<dbReference type="PANTHER" id="PTHR34584:SF1">
    <property type="entry name" value="NA(+)_H(+) ANTIPORTER SUBUNIT E1"/>
    <property type="match status" value="1"/>
</dbReference>
<sequence length="163" mass="18770">MRSLFFWIPMTMALFVAWIMLTGSLSLGQLTLGFVLSFSLILLSTRLRPDQAYPRRIGAMIKLFFIVLKDIYLSNLYVMRLTLKARPDKQPVAGFVNIPLSLRDPHAIALLACIINYVPGTVWSGLTEKGYILRLHVFGLVSEEEWHHTVQQRYEPLLMEIFE</sequence>
<feature type="transmembrane region" description="Helical" evidence="7">
    <location>
        <begin position="27"/>
        <end position="47"/>
    </location>
</feature>
<dbReference type="Proteomes" id="UP000029629">
    <property type="component" value="Unassembled WGS sequence"/>
</dbReference>
<dbReference type="AlphaFoldDB" id="A0A095ZBU8"/>
<keyword evidence="3" id="KW-1003">Cell membrane</keyword>
<evidence type="ECO:0000313" key="8">
    <source>
        <dbReference type="EMBL" id="KGF31791.1"/>
    </source>
</evidence>
<keyword evidence="9" id="KW-1185">Reference proteome</keyword>
<feature type="transmembrane region" description="Helical" evidence="7">
    <location>
        <begin position="59"/>
        <end position="78"/>
    </location>
</feature>
<feature type="transmembrane region" description="Helical" evidence="7">
    <location>
        <begin position="5"/>
        <end position="21"/>
    </location>
</feature>
<keyword evidence="6 7" id="KW-0472">Membrane</keyword>
<gene>
    <name evidence="8" type="ORF">HMPREF2130_01920</name>
</gene>
<proteinExistence type="inferred from homology"/>
<evidence type="ECO:0000256" key="2">
    <source>
        <dbReference type="ARBA" id="ARBA00006228"/>
    </source>
</evidence>
<dbReference type="EMBL" id="JRNI01000010">
    <property type="protein sequence ID" value="KGF31791.1"/>
    <property type="molecule type" value="Genomic_DNA"/>
</dbReference>